<evidence type="ECO:0000313" key="3">
    <source>
        <dbReference type="EMBL" id="NYE81777.1"/>
    </source>
</evidence>
<organism evidence="3 4">
    <name type="scientific">Pigmentiphaga litoralis</name>
    <dbReference type="NCBI Taxonomy" id="516702"/>
    <lineage>
        <taxon>Bacteria</taxon>
        <taxon>Pseudomonadati</taxon>
        <taxon>Pseudomonadota</taxon>
        <taxon>Betaproteobacteria</taxon>
        <taxon>Burkholderiales</taxon>
        <taxon>Alcaligenaceae</taxon>
        <taxon>Pigmentiphaga</taxon>
    </lineage>
</organism>
<dbReference type="PANTHER" id="PTHR30466">
    <property type="entry name" value="FLAVIN REDUCTASE"/>
    <property type="match status" value="1"/>
</dbReference>
<evidence type="ECO:0000313" key="4">
    <source>
        <dbReference type="Proteomes" id="UP000542125"/>
    </source>
</evidence>
<dbReference type="Pfam" id="PF01613">
    <property type="entry name" value="Flavin_Reduct"/>
    <property type="match status" value="1"/>
</dbReference>
<dbReference type="Proteomes" id="UP000542125">
    <property type="component" value="Unassembled WGS sequence"/>
</dbReference>
<keyword evidence="4" id="KW-1185">Reference proteome</keyword>
<proteinExistence type="predicted"/>
<dbReference type="GO" id="GO:0010181">
    <property type="term" value="F:FMN binding"/>
    <property type="evidence" value="ECO:0007669"/>
    <property type="project" value="InterPro"/>
</dbReference>
<dbReference type="SMART" id="SM00903">
    <property type="entry name" value="Flavin_Reduct"/>
    <property type="match status" value="1"/>
</dbReference>
<dbReference type="AlphaFoldDB" id="A0A7Y9IRP1"/>
<dbReference type="InterPro" id="IPR050268">
    <property type="entry name" value="NADH-dep_flavin_reductase"/>
</dbReference>
<feature type="domain" description="Flavin reductase like" evidence="2">
    <location>
        <begin position="16"/>
        <end position="159"/>
    </location>
</feature>
<sequence length="166" mass="17481">MDTLQNDNQVDLRRFAGQFPTGVAVITTADNDNKLHGLTMSAVTSLSLTPPLFLICLNNTSNTLTAIKQSGHFGINFLSSDQANICKIFASKAEDKFGTVAHTFGPAGSPLIDGALAHGECLVQSTIGEGDHTIVVARLVHTEVRDVAPLVYHAGKLTALAEAVPA</sequence>
<reference evidence="3 4" key="1">
    <citation type="submission" date="2020-07" db="EMBL/GenBank/DDBJ databases">
        <title>Genomic Encyclopedia of Type Strains, Phase IV (KMG-V): Genome sequencing to study the core and pangenomes of soil and plant-associated prokaryotes.</title>
        <authorList>
            <person name="Whitman W."/>
        </authorList>
    </citation>
    <scope>NUCLEOTIDE SEQUENCE [LARGE SCALE GENOMIC DNA]</scope>
    <source>
        <strain evidence="3 4">SAS40</strain>
    </source>
</reference>
<dbReference type="EMBL" id="JACBYR010000001">
    <property type="protein sequence ID" value="NYE81777.1"/>
    <property type="molecule type" value="Genomic_DNA"/>
</dbReference>
<dbReference type="PANTHER" id="PTHR30466:SF1">
    <property type="entry name" value="FMN REDUCTASE (NADH) RUTF"/>
    <property type="match status" value="1"/>
</dbReference>
<evidence type="ECO:0000259" key="2">
    <source>
        <dbReference type="SMART" id="SM00903"/>
    </source>
</evidence>
<name>A0A7Y9IRP1_9BURK</name>
<dbReference type="GO" id="GO:0042602">
    <property type="term" value="F:riboflavin reductase (NADPH) activity"/>
    <property type="evidence" value="ECO:0007669"/>
    <property type="project" value="TreeGrafter"/>
</dbReference>
<gene>
    <name evidence="3" type="ORF">FHW18_001048</name>
</gene>
<dbReference type="InterPro" id="IPR002563">
    <property type="entry name" value="Flavin_Rdtase-like_dom"/>
</dbReference>
<keyword evidence="1" id="KW-0560">Oxidoreductase</keyword>
<evidence type="ECO:0000256" key="1">
    <source>
        <dbReference type="ARBA" id="ARBA00023002"/>
    </source>
</evidence>
<dbReference type="Gene3D" id="2.30.110.10">
    <property type="entry name" value="Electron Transport, Fmn-binding Protein, Chain A"/>
    <property type="match status" value="1"/>
</dbReference>
<accession>A0A7Y9IRP1</accession>
<dbReference type="InterPro" id="IPR012349">
    <property type="entry name" value="Split_barrel_FMN-bd"/>
</dbReference>
<dbReference type="SUPFAM" id="SSF50475">
    <property type="entry name" value="FMN-binding split barrel"/>
    <property type="match status" value="1"/>
</dbReference>
<protein>
    <submittedName>
        <fullName evidence="3">Flavin reductase (DIM6/NTAB) family NADH-FMN oxidoreductase RutF</fullName>
    </submittedName>
</protein>
<comment type="caution">
    <text evidence="3">The sequence shown here is derived from an EMBL/GenBank/DDBJ whole genome shotgun (WGS) entry which is preliminary data.</text>
</comment>
<dbReference type="RefSeq" id="WP_179584032.1">
    <property type="nucleotide sequence ID" value="NZ_JACBYR010000001.1"/>
</dbReference>